<evidence type="ECO:0000313" key="2">
    <source>
        <dbReference type="Proteomes" id="UP001497535"/>
    </source>
</evidence>
<name>A0ACB0Y3J3_MELEN</name>
<organism evidence="1 2">
    <name type="scientific">Meloidogyne enterolobii</name>
    <name type="common">Root-knot nematode worm</name>
    <name type="synonym">Meloidogyne mayaguensis</name>
    <dbReference type="NCBI Taxonomy" id="390850"/>
    <lineage>
        <taxon>Eukaryota</taxon>
        <taxon>Metazoa</taxon>
        <taxon>Ecdysozoa</taxon>
        <taxon>Nematoda</taxon>
        <taxon>Chromadorea</taxon>
        <taxon>Rhabditida</taxon>
        <taxon>Tylenchina</taxon>
        <taxon>Tylenchomorpha</taxon>
        <taxon>Tylenchoidea</taxon>
        <taxon>Meloidogynidae</taxon>
        <taxon>Meloidogyninae</taxon>
        <taxon>Meloidogyne</taxon>
    </lineage>
</organism>
<dbReference type="EMBL" id="CAVMJV010000005">
    <property type="protein sequence ID" value="CAK5030420.1"/>
    <property type="molecule type" value="Genomic_DNA"/>
</dbReference>
<reference evidence="1" key="1">
    <citation type="submission" date="2023-11" db="EMBL/GenBank/DDBJ databases">
        <authorList>
            <person name="Poullet M."/>
        </authorList>
    </citation>
    <scope>NUCLEOTIDE SEQUENCE</scope>
    <source>
        <strain evidence="1">E1834</strain>
    </source>
</reference>
<sequence>MSFALVIINILILKVLFVNCSDDEYRLLQDLKERYDPISLHLYLQQIVDVDEKNQVLTVVLWEEFRWFDYKMRWDPREYGGIKKIRFPTGTLWRPDVLLFNSADENFDARFDVNFVVNNDGSILYSPPALIKSSCKIDITWSVPNIKNSNLLFVRFPFDEQMCLLKFGPWTHQRYALDLCIDREGIREEDKHKHSIDITYYVTNGEWDLISTPANISTPPFGDQGDSFIELHFYIHIKRKIIYYGMNWIVPSVLFLLTNVLGFTMPAECGEKITLRLFTVLIVSINNFIKILETTNLLSVTVFLGMVADITPPTSDSVPIIAAFFSIAMVILGSSIIFTLLIINVHFRSPRTHKMTPWVRTIFLEWLPWLLLMNRPGKQFRKPKRKRRTPRQRPGTWTSEQQIELQQREHLKQRVFPKTLQTSDSSTSRGSLGVGLNRQQYTQESTLIMEKPSTPLLTANSGSKDKGKRILEDRLDSFLISEYGTTELLRSTLRELSDYLHLSQQKMDEEEEEEEAKADWRFMAMSLDRACLFLYAFICCALPLWIFTATPKYILPIDPTKIVNPKALCSFKEN</sequence>
<keyword evidence="2" id="KW-1185">Reference proteome</keyword>
<protein>
    <submittedName>
        <fullName evidence="1">Uncharacterized protein</fullName>
    </submittedName>
</protein>
<evidence type="ECO:0000313" key="1">
    <source>
        <dbReference type="EMBL" id="CAK5030420.1"/>
    </source>
</evidence>
<accession>A0ACB0Y3J3</accession>
<dbReference type="Proteomes" id="UP001497535">
    <property type="component" value="Unassembled WGS sequence"/>
</dbReference>
<proteinExistence type="predicted"/>
<comment type="caution">
    <text evidence="1">The sequence shown here is derived from an EMBL/GenBank/DDBJ whole genome shotgun (WGS) entry which is preliminary data.</text>
</comment>
<gene>
    <name evidence="1" type="ORF">MENTE1834_LOCUS7208</name>
</gene>